<proteinExistence type="predicted"/>
<evidence type="ECO:0000256" key="1">
    <source>
        <dbReference type="SAM" id="MobiDB-lite"/>
    </source>
</evidence>
<organism evidence="2 3">
    <name type="scientific">Vespula pensylvanica</name>
    <name type="common">Western yellow jacket</name>
    <name type="synonym">Wasp</name>
    <dbReference type="NCBI Taxonomy" id="30213"/>
    <lineage>
        <taxon>Eukaryota</taxon>
        <taxon>Metazoa</taxon>
        <taxon>Ecdysozoa</taxon>
        <taxon>Arthropoda</taxon>
        <taxon>Hexapoda</taxon>
        <taxon>Insecta</taxon>
        <taxon>Pterygota</taxon>
        <taxon>Neoptera</taxon>
        <taxon>Endopterygota</taxon>
        <taxon>Hymenoptera</taxon>
        <taxon>Apocrita</taxon>
        <taxon>Aculeata</taxon>
        <taxon>Vespoidea</taxon>
        <taxon>Vespidae</taxon>
        <taxon>Vespinae</taxon>
        <taxon>Vespula</taxon>
    </lineage>
</organism>
<comment type="caution">
    <text evidence="2">The sequence shown here is derived from an EMBL/GenBank/DDBJ whole genome shotgun (WGS) entry which is preliminary data.</text>
</comment>
<reference evidence="2" key="1">
    <citation type="journal article" date="2020" name="G3 (Bethesda)">
        <title>High-Quality Assemblies for Three Invasive Social Wasps from the &lt;i&gt;Vespula&lt;/i&gt; Genus.</title>
        <authorList>
            <person name="Harrop T.W.R."/>
            <person name="Guhlin J."/>
            <person name="McLaughlin G.M."/>
            <person name="Permina E."/>
            <person name="Stockwell P."/>
            <person name="Gilligan J."/>
            <person name="Le Lec M.F."/>
            <person name="Gruber M.A.M."/>
            <person name="Quinn O."/>
            <person name="Lovegrove M."/>
            <person name="Duncan E.J."/>
            <person name="Remnant E.J."/>
            <person name="Van Eeckhoven J."/>
            <person name="Graham B."/>
            <person name="Knapp R.A."/>
            <person name="Langford K.W."/>
            <person name="Kronenberg Z."/>
            <person name="Press M.O."/>
            <person name="Eacker S.M."/>
            <person name="Wilson-Rankin E.E."/>
            <person name="Purcell J."/>
            <person name="Lester P.J."/>
            <person name="Dearden P.K."/>
        </authorList>
    </citation>
    <scope>NUCLEOTIDE SEQUENCE</scope>
    <source>
        <strain evidence="2">Volc-1</strain>
    </source>
</reference>
<keyword evidence="3" id="KW-1185">Reference proteome</keyword>
<name>A0A834NRC2_VESPE</name>
<dbReference type="Proteomes" id="UP000600918">
    <property type="component" value="Unassembled WGS sequence"/>
</dbReference>
<gene>
    <name evidence="2" type="ORF">H0235_011133</name>
</gene>
<evidence type="ECO:0000313" key="3">
    <source>
        <dbReference type="Proteomes" id="UP000600918"/>
    </source>
</evidence>
<dbReference type="AlphaFoldDB" id="A0A834NRC2"/>
<sequence length="119" mass="13681">MRRGWFGDEVEVRWRRGGGEVAVSSQGRHRGRARRVKASEEQAVLDRWMVKWMAGPLADRAGTKGRGSNNKLRSWRPRVEMGPAKPQSTEKTKNHISSRQHANSKCVHDHHGYIRWNVS</sequence>
<protein>
    <submittedName>
        <fullName evidence="2">Uncharacterized protein</fullName>
    </submittedName>
</protein>
<dbReference type="EMBL" id="JACSDY010000010">
    <property type="protein sequence ID" value="KAF7416602.1"/>
    <property type="molecule type" value="Genomic_DNA"/>
</dbReference>
<feature type="region of interest" description="Disordered" evidence="1">
    <location>
        <begin position="58"/>
        <end position="108"/>
    </location>
</feature>
<accession>A0A834NRC2</accession>
<evidence type="ECO:0000313" key="2">
    <source>
        <dbReference type="EMBL" id="KAF7416602.1"/>
    </source>
</evidence>